<reference evidence="1 3" key="2">
    <citation type="journal article" date="2013" name="Nature">
        <title>Insights into bilaterian evolution from three spiralian genomes.</title>
        <authorList>
            <person name="Simakov O."/>
            <person name="Marletaz F."/>
            <person name="Cho S.J."/>
            <person name="Edsinger-Gonzales E."/>
            <person name="Havlak P."/>
            <person name="Hellsten U."/>
            <person name="Kuo D.H."/>
            <person name="Larsson T."/>
            <person name="Lv J."/>
            <person name="Arendt D."/>
            <person name="Savage R."/>
            <person name="Osoegawa K."/>
            <person name="de Jong P."/>
            <person name="Grimwood J."/>
            <person name="Chapman J.A."/>
            <person name="Shapiro H."/>
            <person name="Aerts A."/>
            <person name="Otillar R.P."/>
            <person name="Terry A.Y."/>
            <person name="Boore J.L."/>
            <person name="Grigoriev I.V."/>
            <person name="Lindberg D.R."/>
            <person name="Seaver E.C."/>
            <person name="Weisblat D.A."/>
            <person name="Putnam N.H."/>
            <person name="Rokhsar D.S."/>
        </authorList>
    </citation>
    <scope>NUCLEOTIDE SEQUENCE</scope>
</reference>
<reference evidence="3" key="1">
    <citation type="submission" date="2012-12" db="EMBL/GenBank/DDBJ databases">
        <authorList>
            <person name="Hellsten U."/>
            <person name="Grimwood J."/>
            <person name="Chapman J.A."/>
            <person name="Shapiro H."/>
            <person name="Aerts A."/>
            <person name="Otillar R.P."/>
            <person name="Terry A.Y."/>
            <person name="Boore J.L."/>
            <person name="Simakov O."/>
            <person name="Marletaz F."/>
            <person name="Cho S.-J."/>
            <person name="Edsinger-Gonzales E."/>
            <person name="Havlak P."/>
            <person name="Kuo D.-H."/>
            <person name="Larsson T."/>
            <person name="Lv J."/>
            <person name="Arendt D."/>
            <person name="Savage R."/>
            <person name="Osoegawa K."/>
            <person name="de Jong P."/>
            <person name="Lindberg D.R."/>
            <person name="Seaver E.C."/>
            <person name="Weisblat D.A."/>
            <person name="Putnam N.H."/>
            <person name="Grigoriev I.V."/>
            <person name="Rokhsar D.S."/>
        </authorList>
    </citation>
    <scope>NUCLEOTIDE SEQUENCE</scope>
</reference>
<dbReference type="EnsemblMetazoa" id="HelroT165899">
    <property type="protein sequence ID" value="HelroP165899"/>
    <property type="gene ID" value="HelroG165899"/>
</dbReference>
<keyword evidence="3" id="KW-1185">Reference proteome</keyword>
<reference evidence="2" key="3">
    <citation type="submission" date="2015-06" db="UniProtKB">
        <authorList>
            <consortium name="EnsemblMetazoa"/>
        </authorList>
    </citation>
    <scope>IDENTIFICATION</scope>
</reference>
<name>T1EXF1_HELRO</name>
<organism evidence="2 3">
    <name type="scientific">Helobdella robusta</name>
    <name type="common">Californian leech</name>
    <dbReference type="NCBI Taxonomy" id="6412"/>
    <lineage>
        <taxon>Eukaryota</taxon>
        <taxon>Metazoa</taxon>
        <taxon>Spiralia</taxon>
        <taxon>Lophotrochozoa</taxon>
        <taxon>Annelida</taxon>
        <taxon>Clitellata</taxon>
        <taxon>Hirudinea</taxon>
        <taxon>Rhynchobdellida</taxon>
        <taxon>Glossiphoniidae</taxon>
        <taxon>Helobdella</taxon>
    </lineage>
</organism>
<dbReference type="RefSeq" id="XP_009030614.1">
    <property type="nucleotide sequence ID" value="XM_009032366.1"/>
</dbReference>
<evidence type="ECO:0000313" key="1">
    <source>
        <dbReference type="EMBL" id="ESN91818.1"/>
    </source>
</evidence>
<dbReference type="EMBL" id="AMQM01002196">
    <property type="status" value="NOT_ANNOTATED_CDS"/>
    <property type="molecule type" value="Genomic_DNA"/>
</dbReference>
<dbReference type="Gene3D" id="1.20.1070.10">
    <property type="entry name" value="Rhodopsin 7-helix transmembrane proteins"/>
    <property type="match status" value="1"/>
</dbReference>
<dbReference type="InParanoid" id="T1EXF1"/>
<protein>
    <submittedName>
        <fullName evidence="1 2">Uncharacterized protein</fullName>
    </submittedName>
</protein>
<dbReference type="KEGG" id="hro:HELRODRAFT_165899"/>
<accession>T1EXF1</accession>
<dbReference type="EMBL" id="KB097700">
    <property type="protein sequence ID" value="ESN91818.1"/>
    <property type="molecule type" value="Genomic_DNA"/>
</dbReference>
<dbReference type="SUPFAM" id="SSF81321">
    <property type="entry name" value="Family A G protein-coupled receptor-like"/>
    <property type="match status" value="1"/>
</dbReference>
<dbReference type="CTD" id="20201251"/>
<sequence>MERIGLFDSKRREIMGLCKKVSKKSSENHVMATSHPTTYYQLRIAVDVTNCFHLLNFSVNVILYSIINVKFRRTIKKLFFSRCCNSRSLTREAHSAAFTAAPLTATTVTATASSTINGCKHLTRRCDNARLRGDGDDAQRRNFGGLGSCLSCGCFGFSIRACVR</sequence>
<dbReference type="AlphaFoldDB" id="T1EXF1"/>
<dbReference type="GeneID" id="20201251"/>
<dbReference type="HOGENOM" id="CLU_1620849_0_0_1"/>
<proteinExistence type="predicted"/>
<evidence type="ECO:0000313" key="3">
    <source>
        <dbReference type="Proteomes" id="UP000015101"/>
    </source>
</evidence>
<evidence type="ECO:0000313" key="2">
    <source>
        <dbReference type="EnsemblMetazoa" id="HelroP165899"/>
    </source>
</evidence>
<dbReference type="Proteomes" id="UP000015101">
    <property type="component" value="Unassembled WGS sequence"/>
</dbReference>
<gene>
    <name evidence="2" type="primary">20201251</name>
    <name evidence="1" type="ORF">HELRODRAFT_165899</name>
</gene>